<feature type="non-terminal residue" evidence="3">
    <location>
        <position position="1"/>
    </location>
</feature>
<evidence type="ECO:0000259" key="2">
    <source>
        <dbReference type="Pfam" id="PF01170"/>
    </source>
</evidence>
<keyword evidence="4" id="KW-1185">Reference proteome</keyword>
<dbReference type="InterPro" id="IPR029063">
    <property type="entry name" value="SAM-dependent_MTases_sf"/>
</dbReference>
<evidence type="ECO:0000313" key="3">
    <source>
        <dbReference type="EMBL" id="KAK3256045.1"/>
    </source>
</evidence>
<protein>
    <recommendedName>
        <fullName evidence="2">Ribosomal RNA large subunit methyltransferase K/L-like methyltransferase domain-containing protein</fullName>
    </recommendedName>
</protein>
<feature type="region of interest" description="Disordered" evidence="1">
    <location>
        <begin position="146"/>
        <end position="177"/>
    </location>
</feature>
<dbReference type="Pfam" id="PF01170">
    <property type="entry name" value="UPF0020"/>
    <property type="match status" value="1"/>
</dbReference>
<dbReference type="AlphaFoldDB" id="A0AAE0FAI4"/>
<gene>
    <name evidence="3" type="ORF">CYMTET_34800</name>
</gene>
<dbReference type="Gene3D" id="3.40.50.150">
    <property type="entry name" value="Vaccinia Virus protein VP39"/>
    <property type="match status" value="1"/>
</dbReference>
<dbReference type="GO" id="GO:0016423">
    <property type="term" value="F:tRNA (guanine) methyltransferase activity"/>
    <property type="evidence" value="ECO:0007669"/>
    <property type="project" value="TreeGrafter"/>
</dbReference>
<proteinExistence type="predicted"/>
<dbReference type="GO" id="GO:0030488">
    <property type="term" value="P:tRNA methylation"/>
    <property type="evidence" value="ECO:0007669"/>
    <property type="project" value="TreeGrafter"/>
</dbReference>
<evidence type="ECO:0000256" key="1">
    <source>
        <dbReference type="SAM" id="MobiDB-lite"/>
    </source>
</evidence>
<dbReference type="PANTHER" id="PTHR14911">
    <property type="entry name" value="THUMP DOMAIN-CONTAINING"/>
    <property type="match status" value="1"/>
</dbReference>
<reference evidence="3 4" key="1">
    <citation type="journal article" date="2015" name="Genome Biol. Evol.">
        <title>Comparative Genomics of a Bacterivorous Green Alga Reveals Evolutionary Causalities and Consequences of Phago-Mixotrophic Mode of Nutrition.</title>
        <authorList>
            <person name="Burns J.A."/>
            <person name="Paasch A."/>
            <person name="Narechania A."/>
            <person name="Kim E."/>
        </authorList>
    </citation>
    <scope>NUCLEOTIDE SEQUENCE [LARGE SCALE GENOMIC DNA]</scope>
    <source>
        <strain evidence="3 4">PLY_AMNH</strain>
    </source>
</reference>
<dbReference type="InterPro" id="IPR000241">
    <property type="entry name" value="RlmKL-like_Mtase"/>
</dbReference>
<name>A0AAE0FAI4_9CHLO</name>
<feature type="domain" description="Ribosomal RNA large subunit methyltransferase K/L-like methyltransferase" evidence="2">
    <location>
        <begin position="9"/>
        <end position="157"/>
    </location>
</feature>
<sequence>VDKQCGAAVVVDPCGGSGTIPLEASREFHVVGITGDSCPQAVNAARTNISALQVPLASDAGAETMASGADTAPDPLPRFPVPSIEAVQWDVRQLPLRTGCIDFLISDLPLGHTCLKFRLLGRFYADVAREASRVLVPGEHVLSTPTSPFLPSHQSQERHISVPQSDVPGASHQRASV</sequence>
<dbReference type="GO" id="GO:0043527">
    <property type="term" value="C:tRNA methyltransferase complex"/>
    <property type="evidence" value="ECO:0007669"/>
    <property type="project" value="UniProtKB-ARBA"/>
</dbReference>
<accession>A0AAE0FAI4</accession>
<dbReference type="Proteomes" id="UP001190700">
    <property type="component" value="Unassembled WGS sequence"/>
</dbReference>
<evidence type="ECO:0000313" key="4">
    <source>
        <dbReference type="Proteomes" id="UP001190700"/>
    </source>
</evidence>
<organism evidence="3 4">
    <name type="scientific">Cymbomonas tetramitiformis</name>
    <dbReference type="NCBI Taxonomy" id="36881"/>
    <lineage>
        <taxon>Eukaryota</taxon>
        <taxon>Viridiplantae</taxon>
        <taxon>Chlorophyta</taxon>
        <taxon>Pyramimonadophyceae</taxon>
        <taxon>Pyramimonadales</taxon>
        <taxon>Pyramimonadaceae</taxon>
        <taxon>Cymbomonas</taxon>
    </lineage>
</organism>
<dbReference type="PANTHER" id="PTHR14911:SF13">
    <property type="entry name" value="TRNA (GUANINE(6)-N2)-METHYLTRANSFERASE THUMP3"/>
    <property type="match status" value="1"/>
</dbReference>
<comment type="caution">
    <text evidence="3">The sequence shown here is derived from an EMBL/GenBank/DDBJ whole genome shotgun (WGS) entry which is preliminary data.</text>
</comment>
<dbReference type="SUPFAM" id="SSF53335">
    <property type="entry name" value="S-adenosyl-L-methionine-dependent methyltransferases"/>
    <property type="match status" value="1"/>
</dbReference>
<dbReference type="EMBL" id="LGRX02022014">
    <property type="protein sequence ID" value="KAK3256045.1"/>
    <property type="molecule type" value="Genomic_DNA"/>
</dbReference>